<evidence type="ECO:0000256" key="1">
    <source>
        <dbReference type="SAM" id="SignalP"/>
    </source>
</evidence>
<feature type="signal peptide" evidence="1">
    <location>
        <begin position="1"/>
        <end position="21"/>
    </location>
</feature>
<protein>
    <recommendedName>
        <fullName evidence="4">Secreted protein</fullName>
    </recommendedName>
</protein>
<evidence type="ECO:0000313" key="3">
    <source>
        <dbReference type="Proteomes" id="UP001153269"/>
    </source>
</evidence>
<evidence type="ECO:0008006" key="4">
    <source>
        <dbReference type="Google" id="ProtNLM"/>
    </source>
</evidence>
<evidence type="ECO:0000313" key="2">
    <source>
        <dbReference type="EMBL" id="CAB1416409.1"/>
    </source>
</evidence>
<organism evidence="2 3">
    <name type="scientific">Pleuronectes platessa</name>
    <name type="common">European plaice</name>
    <dbReference type="NCBI Taxonomy" id="8262"/>
    <lineage>
        <taxon>Eukaryota</taxon>
        <taxon>Metazoa</taxon>
        <taxon>Chordata</taxon>
        <taxon>Craniata</taxon>
        <taxon>Vertebrata</taxon>
        <taxon>Euteleostomi</taxon>
        <taxon>Actinopterygii</taxon>
        <taxon>Neopterygii</taxon>
        <taxon>Teleostei</taxon>
        <taxon>Neoteleostei</taxon>
        <taxon>Acanthomorphata</taxon>
        <taxon>Carangaria</taxon>
        <taxon>Pleuronectiformes</taxon>
        <taxon>Pleuronectoidei</taxon>
        <taxon>Pleuronectidae</taxon>
        <taxon>Pleuronectes</taxon>
    </lineage>
</organism>
<reference evidence="2" key="1">
    <citation type="submission" date="2020-03" db="EMBL/GenBank/DDBJ databases">
        <authorList>
            <person name="Weist P."/>
        </authorList>
    </citation>
    <scope>NUCLEOTIDE SEQUENCE</scope>
</reference>
<keyword evidence="3" id="KW-1185">Reference proteome</keyword>
<gene>
    <name evidence="2" type="ORF">PLEPLA_LOCUS4200</name>
</gene>
<dbReference type="EMBL" id="CADEAL010000207">
    <property type="protein sequence ID" value="CAB1416409.1"/>
    <property type="molecule type" value="Genomic_DNA"/>
</dbReference>
<proteinExistence type="predicted"/>
<feature type="chain" id="PRO_5040141064" description="Secreted protein" evidence="1">
    <location>
        <begin position="22"/>
        <end position="104"/>
    </location>
</feature>
<dbReference type="Proteomes" id="UP001153269">
    <property type="component" value="Unassembled WGS sequence"/>
</dbReference>
<name>A0A9N7TQ42_PLEPL</name>
<sequence length="104" mass="11839">MYKWQASVPSLRFVLFAGVQSCANIVLCGEQTHISNLCVEGGRPRAAVNHPYIYERLLPSNITYLRRTPRCASHVVTLRTMQTATFKTGLRSESSTNREPWLQR</sequence>
<comment type="caution">
    <text evidence="2">The sequence shown here is derived from an EMBL/GenBank/DDBJ whole genome shotgun (WGS) entry which is preliminary data.</text>
</comment>
<dbReference type="AlphaFoldDB" id="A0A9N7TQ42"/>
<accession>A0A9N7TQ42</accession>
<keyword evidence="1" id="KW-0732">Signal</keyword>